<dbReference type="Proteomes" id="UP001497700">
    <property type="component" value="Unassembled WGS sequence"/>
</dbReference>
<accession>A0ACB9YNQ4</accession>
<sequence>MPLSSRFTKLKSLLRRGILPKPPAQQSRDEADDLSYASASVYSTATLAMIDVFDAQAGAPTAAEVVRFTADRMSSGLRSFASSIDTVAARVTFRYHMSDRVEFWRFESITSQLLRFANTNARSSAKYVAYRVNIYTSPQAEATMAAIAKAEIDIKRAVADVVMAYANTAKPTIESVRFIRKLLAAVTAAASQAANTVADVENFEDPDEAPPPYTP</sequence>
<organism evidence="1 2">
    <name type="scientific">Hypoxylon rubiginosum</name>
    <dbReference type="NCBI Taxonomy" id="110542"/>
    <lineage>
        <taxon>Eukaryota</taxon>
        <taxon>Fungi</taxon>
        <taxon>Dikarya</taxon>
        <taxon>Ascomycota</taxon>
        <taxon>Pezizomycotina</taxon>
        <taxon>Sordariomycetes</taxon>
        <taxon>Xylariomycetidae</taxon>
        <taxon>Xylariales</taxon>
        <taxon>Hypoxylaceae</taxon>
        <taxon>Hypoxylon</taxon>
    </lineage>
</organism>
<evidence type="ECO:0000313" key="1">
    <source>
        <dbReference type="EMBL" id="KAI4860852.1"/>
    </source>
</evidence>
<evidence type="ECO:0000313" key="2">
    <source>
        <dbReference type="Proteomes" id="UP001497700"/>
    </source>
</evidence>
<dbReference type="EMBL" id="MU393570">
    <property type="protein sequence ID" value="KAI4860852.1"/>
    <property type="molecule type" value="Genomic_DNA"/>
</dbReference>
<protein>
    <submittedName>
        <fullName evidence="1">Uncharacterized protein</fullName>
    </submittedName>
</protein>
<reference evidence="1 2" key="1">
    <citation type="journal article" date="2022" name="New Phytol.">
        <title>Ecological generalism drives hyperdiversity of secondary metabolite gene clusters in xylarialean endophytes.</title>
        <authorList>
            <person name="Franco M.E.E."/>
            <person name="Wisecaver J.H."/>
            <person name="Arnold A.E."/>
            <person name="Ju Y.M."/>
            <person name="Slot J.C."/>
            <person name="Ahrendt S."/>
            <person name="Moore L.P."/>
            <person name="Eastman K.E."/>
            <person name="Scott K."/>
            <person name="Konkel Z."/>
            <person name="Mondo S.J."/>
            <person name="Kuo A."/>
            <person name="Hayes R.D."/>
            <person name="Haridas S."/>
            <person name="Andreopoulos B."/>
            <person name="Riley R."/>
            <person name="LaButti K."/>
            <person name="Pangilinan J."/>
            <person name="Lipzen A."/>
            <person name="Amirebrahimi M."/>
            <person name="Yan J."/>
            <person name="Adam C."/>
            <person name="Keymanesh K."/>
            <person name="Ng V."/>
            <person name="Louie K."/>
            <person name="Northen T."/>
            <person name="Drula E."/>
            <person name="Henrissat B."/>
            <person name="Hsieh H.M."/>
            <person name="Youens-Clark K."/>
            <person name="Lutzoni F."/>
            <person name="Miadlikowska J."/>
            <person name="Eastwood D.C."/>
            <person name="Hamelin R.C."/>
            <person name="Grigoriev I.V."/>
            <person name="U'Ren J.M."/>
        </authorList>
    </citation>
    <scope>NUCLEOTIDE SEQUENCE [LARGE SCALE GENOMIC DNA]</scope>
    <source>
        <strain evidence="1 2">CBS 119005</strain>
    </source>
</reference>
<keyword evidence="2" id="KW-1185">Reference proteome</keyword>
<comment type="caution">
    <text evidence="1">The sequence shown here is derived from an EMBL/GenBank/DDBJ whole genome shotgun (WGS) entry which is preliminary data.</text>
</comment>
<name>A0ACB9YNQ4_9PEZI</name>
<proteinExistence type="predicted"/>
<gene>
    <name evidence="1" type="ORF">F4820DRAFT_91377</name>
</gene>